<gene>
    <name evidence="1" type="ORF">GCM10007100_00590</name>
</gene>
<protein>
    <submittedName>
        <fullName evidence="1">Uncharacterized protein</fullName>
    </submittedName>
</protein>
<dbReference type="Proteomes" id="UP000644507">
    <property type="component" value="Unassembled WGS sequence"/>
</dbReference>
<name>A0A918TBY8_9BACT</name>
<evidence type="ECO:0000313" key="2">
    <source>
        <dbReference type="Proteomes" id="UP000644507"/>
    </source>
</evidence>
<accession>A0A918TBY8</accession>
<proteinExistence type="predicted"/>
<dbReference type="EMBL" id="BMXI01000001">
    <property type="protein sequence ID" value="GHC40142.1"/>
    <property type="molecule type" value="Genomic_DNA"/>
</dbReference>
<sequence>MRDRVLAAFELAKNGRGRRAYVKYLEERASNHRGTLSPEAMSALRRGWYLGDESFRDRLLAIADTQGLKTRKRTSLTPEILRSHGITEAKKIIQKSFEELELTLDDKQESLRKGDYRKVAIATLLKSKTEVTNQWITQQLKMGHENSVNRLIRKGKDDSETKKLVRRLNKMFKRVD</sequence>
<comment type="caution">
    <text evidence="1">The sequence shown here is derived from an EMBL/GenBank/DDBJ whole genome shotgun (WGS) entry which is preliminary data.</text>
</comment>
<dbReference type="RefSeq" id="WP_377047456.1">
    <property type="nucleotide sequence ID" value="NZ_JBHLZH010000002.1"/>
</dbReference>
<reference evidence="1" key="1">
    <citation type="journal article" date="2014" name="Int. J. Syst. Evol. Microbiol.">
        <title>Complete genome sequence of Corynebacterium casei LMG S-19264T (=DSM 44701T), isolated from a smear-ripened cheese.</title>
        <authorList>
            <consortium name="US DOE Joint Genome Institute (JGI-PGF)"/>
            <person name="Walter F."/>
            <person name="Albersmeier A."/>
            <person name="Kalinowski J."/>
            <person name="Ruckert C."/>
        </authorList>
    </citation>
    <scope>NUCLEOTIDE SEQUENCE</scope>
    <source>
        <strain evidence="1">KCTC 12988</strain>
    </source>
</reference>
<reference evidence="1" key="2">
    <citation type="submission" date="2020-09" db="EMBL/GenBank/DDBJ databases">
        <authorList>
            <person name="Sun Q."/>
            <person name="Kim S."/>
        </authorList>
    </citation>
    <scope>NUCLEOTIDE SEQUENCE</scope>
    <source>
        <strain evidence="1">KCTC 12988</strain>
    </source>
</reference>
<keyword evidence="2" id="KW-1185">Reference proteome</keyword>
<dbReference type="AlphaFoldDB" id="A0A918TBY8"/>
<evidence type="ECO:0000313" key="1">
    <source>
        <dbReference type="EMBL" id="GHC40142.1"/>
    </source>
</evidence>
<organism evidence="1 2">
    <name type="scientific">Roseibacillus persicicus</name>
    <dbReference type="NCBI Taxonomy" id="454148"/>
    <lineage>
        <taxon>Bacteria</taxon>
        <taxon>Pseudomonadati</taxon>
        <taxon>Verrucomicrobiota</taxon>
        <taxon>Verrucomicrobiia</taxon>
        <taxon>Verrucomicrobiales</taxon>
        <taxon>Verrucomicrobiaceae</taxon>
        <taxon>Roseibacillus</taxon>
    </lineage>
</organism>